<accession>A0A075GT98</accession>
<reference evidence="3" key="1">
    <citation type="journal article" date="2014" name="Genome Biol. Evol.">
        <title>Pangenome evidence for extensive interdomain horizontal transfer affecting lineage core and shell genes in uncultured planktonic thaumarchaeota and euryarchaeota.</title>
        <authorList>
            <person name="Deschamps P."/>
            <person name="Zivanovic Y."/>
            <person name="Moreira D."/>
            <person name="Rodriguez-Valera F."/>
            <person name="Lopez-Garcia P."/>
        </authorList>
    </citation>
    <scope>NUCLEOTIDE SEQUENCE</scope>
</reference>
<keyword evidence="1" id="KW-0472">Membrane</keyword>
<dbReference type="InterPro" id="IPR013783">
    <property type="entry name" value="Ig-like_fold"/>
</dbReference>
<dbReference type="AlphaFoldDB" id="A0A075GT98"/>
<evidence type="ECO:0000256" key="1">
    <source>
        <dbReference type="SAM" id="Phobius"/>
    </source>
</evidence>
<feature type="domain" description="CARDB" evidence="2">
    <location>
        <begin position="848"/>
        <end position="902"/>
    </location>
</feature>
<evidence type="ECO:0000259" key="2">
    <source>
        <dbReference type="Pfam" id="PF07705"/>
    </source>
</evidence>
<feature type="domain" description="CARDB" evidence="2">
    <location>
        <begin position="277"/>
        <end position="398"/>
    </location>
</feature>
<protein>
    <recommendedName>
        <fullName evidence="2">CARDB domain-containing protein</fullName>
    </recommendedName>
</protein>
<name>A0A075GT98_9EURY</name>
<feature type="transmembrane region" description="Helical" evidence="1">
    <location>
        <begin position="926"/>
        <end position="947"/>
    </location>
</feature>
<dbReference type="EMBL" id="KF900763">
    <property type="protein sequence ID" value="AIF06215.1"/>
    <property type="molecule type" value="Genomic_DNA"/>
</dbReference>
<feature type="domain" description="CARDB" evidence="2">
    <location>
        <begin position="414"/>
        <end position="526"/>
    </location>
</feature>
<dbReference type="Pfam" id="PF07705">
    <property type="entry name" value="CARDB"/>
    <property type="match status" value="5"/>
</dbReference>
<evidence type="ECO:0000313" key="3">
    <source>
        <dbReference type="EMBL" id="AIF06215.1"/>
    </source>
</evidence>
<keyword evidence="1" id="KW-1133">Transmembrane helix</keyword>
<feature type="domain" description="CARDB" evidence="2">
    <location>
        <begin position="35"/>
        <end position="138"/>
    </location>
</feature>
<sequence>MESNNGDKLAAVLLAGALLLSGLMVFPTAAGNPGPDLVIRDFYELDGNPPPRANTLYEVYVAWKNNGDADATGVRIGIEDEDGDLMGAKSDPIDMDAGESGSLTMEITFDETGETMPVAIVDYDATVSEDDESNNEYEGWFNVEPEIGIADVWADLDIEETEAQAGQQMLLRFSVGNSGNVSTATPVTLGLFFEEAGDEPQNWVEPTPLHYAYISPPPPGEAGGELMEFEWQVPQDTDDGWHEFIVIADYYENNTEDNNLSNNRDTHEICIGDCTLPDLTWLEQGLDSITVRPPEAVAGEAVTVLYALANIGEGDASPGTVINLEVEKCPCDGSGWQQVNTTGSLRVPIGAGETFDSESDLAMNWSIPEDGPGDWDLRIVIDPGNSVEEDREDNNNLSWYDAHDDYLEVIERKSDLQVAGASTDGQAYAGDTIDLNLEIQQSELGNKMATDVNVRLRITDPELQEYGPYTLGPYDVGTFPEITIFTFEWDIPLNCGGSACIGDYTLEVMVDPGNEIGEWDETNNLRNDLSINVKEKLPDLIVTDVVITPVDEDGSAAVGVASTITAVVSNVGLRDMSPGEGADFEVTFSTAAPSQSVIGTSAVGIALAIGESANVSIGYIFSDLGTYKVVAEADAADDINEMDETNNEAYDILPAVTSIDGWVQNVTTTDGLSGKNHPLSFEIGFNNLPASGWQHLFFRVTVEGTGGWGDVLQLEAGDNFLISASDHEVWPNMAFVNLTAANSNASIMLVWVPDKDRSDNYTITVEVFAAIDTNEDNNANSTRANIEKLTTDLLIEKMSVKDTASSVQVIVDVVFPQGEQSTLWDVEVSLKVYDWEDYAADGDTAVPRENLGTKTINGGLSRGSSWSLTFTWAREKGEFIFVAEVDPNNKVREINEINNVYASDVEEFGDVSTGGTDNGGEEDGGLFGIPSISGLAALSLLGTVALLRRRR</sequence>
<keyword evidence="1" id="KW-0812">Transmembrane</keyword>
<dbReference type="Gene3D" id="2.60.40.10">
    <property type="entry name" value="Immunoglobulins"/>
    <property type="match status" value="6"/>
</dbReference>
<organism evidence="3">
    <name type="scientific">uncultured marine group II/III euryarchaeote KM3_190_A12</name>
    <dbReference type="NCBI Taxonomy" id="1457961"/>
    <lineage>
        <taxon>Archaea</taxon>
        <taxon>Methanobacteriati</taxon>
        <taxon>Methanobacteriota</taxon>
        <taxon>environmental samples</taxon>
    </lineage>
</organism>
<proteinExistence type="predicted"/>
<feature type="domain" description="CARDB" evidence="2">
    <location>
        <begin position="538"/>
        <end position="649"/>
    </location>
</feature>
<dbReference type="InterPro" id="IPR011635">
    <property type="entry name" value="CARDB"/>
</dbReference>